<feature type="region of interest" description="Disordered" evidence="3">
    <location>
        <begin position="1"/>
        <end position="31"/>
    </location>
</feature>
<feature type="domain" description="Fcf2 pre-rRNA processing C-terminal" evidence="4">
    <location>
        <begin position="239"/>
        <end position="328"/>
    </location>
</feature>
<organism evidence="5 6">
    <name type="scientific">Eptatretus burgeri</name>
    <name type="common">Inshore hagfish</name>
    <dbReference type="NCBI Taxonomy" id="7764"/>
    <lineage>
        <taxon>Eukaryota</taxon>
        <taxon>Metazoa</taxon>
        <taxon>Chordata</taxon>
        <taxon>Craniata</taxon>
        <taxon>Vertebrata</taxon>
        <taxon>Cyclostomata</taxon>
        <taxon>Myxini</taxon>
        <taxon>Myxiniformes</taxon>
        <taxon>Myxinidae</taxon>
        <taxon>Eptatretinae</taxon>
        <taxon>Eptatretus</taxon>
    </lineage>
</organism>
<evidence type="ECO:0000259" key="4">
    <source>
        <dbReference type="Pfam" id="PF08698"/>
    </source>
</evidence>
<protein>
    <recommendedName>
        <fullName evidence="4">Fcf2 pre-rRNA processing C-terminal domain-containing protein</fullName>
    </recommendedName>
</protein>
<proteinExistence type="predicted"/>
<feature type="compositionally biased region" description="Basic and acidic residues" evidence="3">
    <location>
        <begin position="374"/>
        <end position="388"/>
    </location>
</feature>
<feature type="region of interest" description="Disordered" evidence="3">
    <location>
        <begin position="357"/>
        <end position="388"/>
    </location>
</feature>
<feature type="compositionally biased region" description="Basic residues" evidence="3">
    <location>
        <begin position="149"/>
        <end position="158"/>
    </location>
</feature>
<evidence type="ECO:0000313" key="5">
    <source>
        <dbReference type="Ensembl" id="ENSEBUP00000026230.1"/>
    </source>
</evidence>
<dbReference type="PANTHER" id="PTHR21686">
    <property type="entry name" value="DEOXYNUCLEOTIDYLTRANSFERASE TERMINAL-INTERACTING PROTEIN 2"/>
    <property type="match status" value="1"/>
</dbReference>
<feature type="region of interest" description="Disordered" evidence="3">
    <location>
        <begin position="77"/>
        <end position="113"/>
    </location>
</feature>
<evidence type="ECO:0000256" key="2">
    <source>
        <dbReference type="ARBA" id="ARBA00023242"/>
    </source>
</evidence>
<comment type="subcellular location">
    <subcellularLocation>
        <location evidence="1">Nucleus</location>
        <location evidence="1">Nucleolus</location>
    </subcellularLocation>
</comment>
<feature type="region of interest" description="Disordered" evidence="3">
    <location>
        <begin position="203"/>
        <end position="228"/>
    </location>
</feature>
<evidence type="ECO:0000256" key="3">
    <source>
        <dbReference type="SAM" id="MobiDB-lite"/>
    </source>
</evidence>
<keyword evidence="6" id="KW-1185">Reference proteome</keyword>
<evidence type="ECO:0000256" key="1">
    <source>
        <dbReference type="ARBA" id="ARBA00004604"/>
    </source>
</evidence>
<reference evidence="5" key="1">
    <citation type="submission" date="2025-08" db="UniProtKB">
        <authorList>
            <consortium name="Ensembl"/>
        </authorList>
    </citation>
    <scope>IDENTIFICATION</scope>
</reference>
<dbReference type="InterPro" id="IPR039883">
    <property type="entry name" value="Fcf2/DNTTIP2"/>
</dbReference>
<dbReference type="Proteomes" id="UP000694388">
    <property type="component" value="Unplaced"/>
</dbReference>
<dbReference type="AlphaFoldDB" id="A0A8C4R8C0"/>
<dbReference type="PANTHER" id="PTHR21686:SF12">
    <property type="entry name" value="DEOXYNUCLEOTIDYLTRANSFERASE TERMINAL-INTERACTING PROTEIN 2"/>
    <property type="match status" value="1"/>
</dbReference>
<dbReference type="GO" id="GO:0006396">
    <property type="term" value="P:RNA processing"/>
    <property type="evidence" value="ECO:0007669"/>
    <property type="project" value="TreeGrafter"/>
</dbReference>
<dbReference type="InterPro" id="IPR014810">
    <property type="entry name" value="Fcf2_C"/>
</dbReference>
<sequence>MAEEPEPQRQAAMEEFDSKRANGWGKDQQCDHAEELKTTECFGEKEEKCQELQVEEGKRELSMDVLVVVEQEPCGVEDVQGAEGARGTKEEKGYFPEGDSELPPHESVVSNGDVEGVPGLFVVDTEPGLGKNLYIETESTEPENEVKEKRKNKLRRKGGGAADASKARGKIAAEMVNPSEGVPGLFVVDTEPGLGKNLYIETESTETGKEEKRKNKLRRKGGGAADASKVREKVAVEMSKTWFELPMTEVSPEMRQNLLALRLRDYADPKRFYKPPDRAGFPKHFQMGTVLNSPVEFYSSRISRKMRQRNFLEEMMADAEQRSFRKRKMASIMAESQAKSAGKKIWLRLGGYKVLKRGVGKGGNRRNSTLALKKQKEKEKRKQRRLDL</sequence>
<dbReference type="GeneTree" id="ENSGT00510000048142"/>
<reference evidence="5" key="2">
    <citation type="submission" date="2025-09" db="UniProtKB">
        <authorList>
            <consortium name="Ensembl"/>
        </authorList>
    </citation>
    <scope>IDENTIFICATION</scope>
</reference>
<dbReference type="GO" id="GO:0005730">
    <property type="term" value="C:nucleolus"/>
    <property type="evidence" value="ECO:0007669"/>
    <property type="project" value="UniProtKB-SubCell"/>
</dbReference>
<keyword evidence="2" id="KW-0539">Nucleus</keyword>
<dbReference type="GO" id="GO:0003723">
    <property type="term" value="F:RNA binding"/>
    <property type="evidence" value="ECO:0007669"/>
    <property type="project" value="TreeGrafter"/>
</dbReference>
<dbReference type="Pfam" id="PF08698">
    <property type="entry name" value="Fcf2"/>
    <property type="match status" value="1"/>
</dbReference>
<dbReference type="Ensembl" id="ENSEBUT00000026806.1">
    <property type="protein sequence ID" value="ENSEBUP00000026230.1"/>
    <property type="gene ID" value="ENSEBUG00000016160.1"/>
</dbReference>
<name>A0A8C4R8C0_EPTBU</name>
<feature type="region of interest" description="Disordered" evidence="3">
    <location>
        <begin position="134"/>
        <end position="168"/>
    </location>
</feature>
<accession>A0A8C4R8C0</accession>
<evidence type="ECO:0000313" key="6">
    <source>
        <dbReference type="Proteomes" id="UP000694388"/>
    </source>
</evidence>